<keyword evidence="2" id="KW-1185">Reference proteome</keyword>
<evidence type="ECO:0000313" key="1">
    <source>
        <dbReference type="EMBL" id="MEJ8636264.1"/>
    </source>
</evidence>
<evidence type="ECO:0000313" key="2">
    <source>
        <dbReference type="Proteomes" id="UP001377168"/>
    </source>
</evidence>
<gene>
    <name evidence="1" type="ORF">WKI67_23155</name>
</gene>
<accession>A0ACC6PY52</accession>
<comment type="caution">
    <text evidence="1">The sequence shown here is derived from an EMBL/GenBank/DDBJ whole genome shotgun (WGS) entry which is preliminary data.</text>
</comment>
<name>A0ACC6PY52_9ACTN</name>
<dbReference type="EMBL" id="JBBKAJ010000022">
    <property type="protein sequence ID" value="MEJ8636264.1"/>
    <property type="molecule type" value="Genomic_DNA"/>
</dbReference>
<proteinExistence type="predicted"/>
<reference evidence="1" key="1">
    <citation type="submission" date="2024-03" db="EMBL/GenBank/DDBJ databases">
        <title>Novel Streptomyces species of biotechnological and ecological value are a feature of Machair soil.</title>
        <authorList>
            <person name="Prole J.R."/>
            <person name="Goodfellow M."/>
            <person name="Allenby N."/>
            <person name="Ward A.C."/>
        </authorList>
    </citation>
    <scope>NUCLEOTIDE SEQUENCE</scope>
    <source>
        <strain evidence="1">MS2.AVA.5</strain>
    </source>
</reference>
<protein>
    <submittedName>
        <fullName evidence="1">TROVE domain-containing protein</fullName>
    </submittedName>
</protein>
<sequence>MTRFSRPRTKADARAEIQAEVPGLTARGVTSPLSTDGRWATPPRGASAPVVTRWLPWITNHQGGAGYVREPKDALFLLAVANMVGRNTFYESAESRDDRYLRLIRELALSEPAWTLGLLGWLRTDARMRTASLVGAAEFTRARLEAGQAGFSRQAINAVLQRPDEPGELLAYWTSRYGRRLPQPVKRGVADAVRRLYTGRALLKYDSDSRAYRFGDVLELTHPAPAADRPWQGELFRYALDRRHRPHRAVPPVGETLLGAHHALMAVPVTERYALVTGPDGADRLAAAGMTWEALAGWLHGPLDAAVWEAVIPSMGSMALVRNLRNFDLAGVSDEVAAQVARRISDPDEVARSRQFPFRYLAAHRNAPSPRWAQSLETALSHSLAHVPALPGRTLVLVDRSGSMFWQPSEGNDLTRADAAAIFGTALAIRAEHADLVEFGTGSRTVEIGPGESVLGAVDRFHDLGGTNTAAAVRQHYRGHSRVVVVTDEQVQSTHCKDPLAAVPRHIPVYTWNLEGYAAGHSASGPHRHTFGGLSDAAFRLIPLLEAARDAKWPWEQPVDARP</sequence>
<dbReference type="Proteomes" id="UP001377168">
    <property type="component" value="Unassembled WGS sequence"/>
</dbReference>
<organism evidence="1 2">
    <name type="scientific">Streptomyces achmelvichensis</name>
    <dbReference type="NCBI Taxonomy" id="3134111"/>
    <lineage>
        <taxon>Bacteria</taxon>
        <taxon>Bacillati</taxon>
        <taxon>Actinomycetota</taxon>
        <taxon>Actinomycetes</taxon>
        <taxon>Kitasatosporales</taxon>
        <taxon>Streptomycetaceae</taxon>
        <taxon>Streptomyces</taxon>
    </lineage>
</organism>